<dbReference type="InterPro" id="IPR013249">
    <property type="entry name" value="RNA_pol_sigma70_r4_t2"/>
</dbReference>
<gene>
    <name evidence="7" type="ORF">ELE36_16830</name>
</gene>
<dbReference type="AlphaFoldDB" id="A0A411HN31"/>
<dbReference type="InterPro" id="IPR039425">
    <property type="entry name" value="RNA_pol_sigma-70-like"/>
</dbReference>
<evidence type="ECO:0000256" key="3">
    <source>
        <dbReference type="ARBA" id="ARBA00023082"/>
    </source>
</evidence>
<evidence type="ECO:0000259" key="6">
    <source>
        <dbReference type="Pfam" id="PF08281"/>
    </source>
</evidence>
<comment type="similarity">
    <text evidence="1">Belongs to the sigma-70 factor family. ECF subfamily.</text>
</comment>
<dbReference type="InterPro" id="IPR014284">
    <property type="entry name" value="RNA_pol_sigma-70_dom"/>
</dbReference>
<evidence type="ECO:0000313" key="8">
    <source>
        <dbReference type="Proteomes" id="UP000291562"/>
    </source>
</evidence>
<dbReference type="PANTHER" id="PTHR43133">
    <property type="entry name" value="RNA POLYMERASE ECF-TYPE SIGMA FACTO"/>
    <property type="match status" value="1"/>
</dbReference>
<accession>A0A411HN31</accession>
<proteinExistence type="inferred from homology"/>
<reference evidence="7 8" key="1">
    <citation type="submission" date="2019-01" db="EMBL/GenBank/DDBJ databases">
        <title>Pseudolysobacter antarctica gen. nov., sp. nov., isolated from Fildes Peninsula, Antarctica.</title>
        <authorList>
            <person name="Wei Z."/>
            <person name="Peng F."/>
        </authorList>
    </citation>
    <scope>NUCLEOTIDE SEQUENCE [LARGE SCALE GENOMIC DNA]</scope>
    <source>
        <strain evidence="7 8">AQ6-296</strain>
    </source>
</reference>
<dbReference type="EMBL" id="CP035704">
    <property type="protein sequence ID" value="QBB71887.1"/>
    <property type="molecule type" value="Genomic_DNA"/>
</dbReference>
<dbReference type="Pfam" id="PF04542">
    <property type="entry name" value="Sigma70_r2"/>
    <property type="match status" value="1"/>
</dbReference>
<dbReference type="SUPFAM" id="SSF88659">
    <property type="entry name" value="Sigma3 and sigma4 domains of RNA polymerase sigma factors"/>
    <property type="match status" value="1"/>
</dbReference>
<dbReference type="InterPro" id="IPR013324">
    <property type="entry name" value="RNA_pol_sigma_r3/r4-like"/>
</dbReference>
<feature type="domain" description="RNA polymerase sigma-70 region 2" evidence="5">
    <location>
        <begin position="29"/>
        <end position="95"/>
    </location>
</feature>
<evidence type="ECO:0000259" key="5">
    <source>
        <dbReference type="Pfam" id="PF04542"/>
    </source>
</evidence>
<evidence type="ECO:0000256" key="4">
    <source>
        <dbReference type="ARBA" id="ARBA00023163"/>
    </source>
</evidence>
<keyword evidence="8" id="KW-1185">Reference proteome</keyword>
<organism evidence="7 8">
    <name type="scientific">Pseudolysobacter antarcticus</name>
    <dbReference type="NCBI Taxonomy" id="2511995"/>
    <lineage>
        <taxon>Bacteria</taxon>
        <taxon>Pseudomonadati</taxon>
        <taxon>Pseudomonadota</taxon>
        <taxon>Gammaproteobacteria</taxon>
        <taxon>Lysobacterales</taxon>
        <taxon>Rhodanobacteraceae</taxon>
        <taxon>Pseudolysobacter</taxon>
    </lineage>
</organism>
<dbReference type="SUPFAM" id="SSF88946">
    <property type="entry name" value="Sigma2 domain of RNA polymerase sigma factors"/>
    <property type="match status" value="1"/>
</dbReference>
<dbReference type="NCBIfam" id="TIGR02937">
    <property type="entry name" value="sigma70-ECF"/>
    <property type="match status" value="1"/>
</dbReference>
<dbReference type="OrthoDB" id="6236508at2"/>
<dbReference type="InterPro" id="IPR013325">
    <property type="entry name" value="RNA_pol_sigma_r2"/>
</dbReference>
<dbReference type="RefSeq" id="WP_129835339.1">
    <property type="nucleotide sequence ID" value="NZ_CP035704.1"/>
</dbReference>
<dbReference type="GO" id="GO:0003677">
    <property type="term" value="F:DNA binding"/>
    <property type="evidence" value="ECO:0007669"/>
    <property type="project" value="InterPro"/>
</dbReference>
<name>A0A411HN31_9GAMM</name>
<dbReference type="GO" id="GO:0016987">
    <property type="term" value="F:sigma factor activity"/>
    <property type="evidence" value="ECO:0007669"/>
    <property type="project" value="UniProtKB-KW"/>
</dbReference>
<evidence type="ECO:0000256" key="2">
    <source>
        <dbReference type="ARBA" id="ARBA00023015"/>
    </source>
</evidence>
<dbReference type="Proteomes" id="UP000291562">
    <property type="component" value="Chromosome"/>
</dbReference>
<keyword evidence="2" id="KW-0805">Transcription regulation</keyword>
<protein>
    <submittedName>
        <fullName evidence="7">Sigma-70 family RNA polymerase sigma factor</fullName>
    </submittedName>
</protein>
<feature type="domain" description="RNA polymerase sigma factor 70 region 4 type 2" evidence="6">
    <location>
        <begin position="127"/>
        <end position="173"/>
    </location>
</feature>
<dbReference type="GO" id="GO:0006352">
    <property type="term" value="P:DNA-templated transcription initiation"/>
    <property type="evidence" value="ECO:0007669"/>
    <property type="project" value="InterPro"/>
</dbReference>
<evidence type="ECO:0000256" key="1">
    <source>
        <dbReference type="ARBA" id="ARBA00010641"/>
    </source>
</evidence>
<dbReference type="PANTHER" id="PTHR43133:SF46">
    <property type="entry name" value="RNA POLYMERASE SIGMA-70 FACTOR ECF SUBFAMILY"/>
    <property type="match status" value="1"/>
</dbReference>
<dbReference type="Gene3D" id="1.10.10.10">
    <property type="entry name" value="Winged helix-like DNA-binding domain superfamily/Winged helix DNA-binding domain"/>
    <property type="match status" value="1"/>
</dbReference>
<dbReference type="Gene3D" id="1.10.1740.10">
    <property type="match status" value="1"/>
</dbReference>
<dbReference type="KEGG" id="xbc:ELE36_16830"/>
<dbReference type="Pfam" id="PF08281">
    <property type="entry name" value="Sigma70_r4_2"/>
    <property type="match status" value="1"/>
</dbReference>
<evidence type="ECO:0000313" key="7">
    <source>
        <dbReference type="EMBL" id="QBB71887.1"/>
    </source>
</evidence>
<dbReference type="InterPro" id="IPR036388">
    <property type="entry name" value="WH-like_DNA-bd_sf"/>
</dbReference>
<keyword evidence="3" id="KW-0731">Sigma factor</keyword>
<dbReference type="InterPro" id="IPR007627">
    <property type="entry name" value="RNA_pol_sigma70_r2"/>
</dbReference>
<keyword evidence="4" id="KW-0804">Transcription</keyword>
<sequence>MTGSPFQIDVPNSLLQRAGQGDMRAFEQLYRLFERPAYTLALRMLGDPEHAREVLHDTMLKAFQRIAQFRGEAPFWGWLRQIALNETLMRLRQRRNDVGHDNELTDIADESAAPWVLADAGALEWSLGELPTQTRSVIWLYHVEGYTHPEIADMLGKTVSFSKSQVARGTAKLRSLLTTETELDRCPTYRTSMA</sequence>